<feature type="compositionally biased region" description="Basic and acidic residues" evidence="1">
    <location>
        <begin position="34"/>
        <end position="55"/>
    </location>
</feature>
<dbReference type="AlphaFoldDB" id="A0A7C5ESA4"/>
<name>A0A7C5ESA4_9BACT</name>
<feature type="region of interest" description="Disordered" evidence="1">
    <location>
        <begin position="34"/>
        <end position="65"/>
    </location>
</feature>
<evidence type="ECO:0000256" key="1">
    <source>
        <dbReference type="SAM" id="MobiDB-lite"/>
    </source>
</evidence>
<organism evidence="2">
    <name type="scientific">Desulfobacca acetoxidans</name>
    <dbReference type="NCBI Taxonomy" id="60893"/>
    <lineage>
        <taxon>Bacteria</taxon>
        <taxon>Pseudomonadati</taxon>
        <taxon>Thermodesulfobacteriota</taxon>
        <taxon>Desulfobaccia</taxon>
        <taxon>Desulfobaccales</taxon>
        <taxon>Desulfobaccaceae</taxon>
        <taxon>Desulfobacca</taxon>
    </lineage>
</organism>
<accession>A0A7C5ESA4</accession>
<feature type="compositionally biased region" description="Basic residues" evidence="1">
    <location>
        <begin position="254"/>
        <end position="264"/>
    </location>
</feature>
<evidence type="ECO:0000313" key="2">
    <source>
        <dbReference type="EMBL" id="HGZ11084.1"/>
    </source>
</evidence>
<feature type="compositionally biased region" description="Basic and acidic residues" evidence="1">
    <location>
        <begin position="206"/>
        <end position="226"/>
    </location>
</feature>
<gene>
    <name evidence="2" type="ORF">ENW48_02555</name>
</gene>
<proteinExistence type="predicted"/>
<feature type="region of interest" description="Disordered" evidence="1">
    <location>
        <begin position="151"/>
        <end position="264"/>
    </location>
</feature>
<comment type="caution">
    <text evidence="2">The sequence shown here is derived from an EMBL/GenBank/DDBJ whole genome shotgun (WGS) entry which is preliminary data.</text>
</comment>
<protein>
    <submittedName>
        <fullName evidence="2">Uncharacterized protein</fullName>
    </submittedName>
</protein>
<reference evidence="2" key="1">
    <citation type="journal article" date="2020" name="mSystems">
        <title>Genome- and Community-Level Interaction Insights into Carbon Utilization and Element Cycling Functions of Hydrothermarchaeota in Hydrothermal Sediment.</title>
        <authorList>
            <person name="Zhou Z."/>
            <person name="Liu Y."/>
            <person name="Xu W."/>
            <person name="Pan J."/>
            <person name="Luo Z.H."/>
            <person name="Li M."/>
        </authorList>
    </citation>
    <scope>NUCLEOTIDE SEQUENCE [LARGE SCALE GENOMIC DNA]</scope>
    <source>
        <strain evidence="2">SpSt-853</strain>
    </source>
</reference>
<feature type="compositionally biased region" description="Basic residues" evidence="1">
    <location>
        <begin position="152"/>
        <end position="163"/>
    </location>
</feature>
<dbReference type="EMBL" id="DTKJ01000016">
    <property type="protein sequence ID" value="HGZ11084.1"/>
    <property type="molecule type" value="Genomic_DNA"/>
</dbReference>
<sequence length="264" mass="29333">MPRFRRAWWLPWALGIILAWGFLTAARGGEEDLDSRTSKAELAKTADQASPDKKPATPAPPKRAPAKALTDYDLLLADYRASGALKFYDLTEDLLRAGQFERAFSRYLFLKSQIRGQALYAGLTPMVDQRLHFLRRQMCLGEEAVSVLLRPPARKYQKPRPAKRPPLAKDTTPSGGKADHSSQASVIPGAVTPEKNQPPEVQALAKGREATGKAAASEDDKEKAPAQEEQETSAEPEKEKEKAAPPPPSFWEKAKRKLMFWKKT</sequence>